<keyword evidence="6" id="KW-1185">Reference proteome</keyword>
<feature type="domain" description="HTH hxlR-type" evidence="4">
    <location>
        <begin position="9"/>
        <end position="107"/>
    </location>
</feature>
<dbReference type="Pfam" id="PF01638">
    <property type="entry name" value="HxlR"/>
    <property type="match status" value="1"/>
</dbReference>
<dbReference type="CDD" id="cd00090">
    <property type="entry name" value="HTH_ARSR"/>
    <property type="match status" value="1"/>
</dbReference>
<dbReference type="Gene3D" id="1.10.10.10">
    <property type="entry name" value="Winged helix-like DNA-binding domain superfamily/Winged helix DNA-binding domain"/>
    <property type="match status" value="1"/>
</dbReference>
<gene>
    <name evidence="5" type="ORF">EDM56_02245</name>
</gene>
<dbReference type="EMBL" id="RHHQ01000003">
    <property type="protein sequence ID" value="RNB92536.1"/>
    <property type="molecule type" value="Genomic_DNA"/>
</dbReference>
<dbReference type="RefSeq" id="WP_122916241.1">
    <property type="nucleotide sequence ID" value="NZ_RHHQ01000003.1"/>
</dbReference>
<dbReference type="GO" id="GO:0003677">
    <property type="term" value="F:DNA binding"/>
    <property type="evidence" value="ECO:0007669"/>
    <property type="project" value="UniProtKB-KW"/>
</dbReference>
<proteinExistence type="predicted"/>
<keyword evidence="3" id="KW-0804">Transcription</keyword>
<evidence type="ECO:0000256" key="3">
    <source>
        <dbReference type="ARBA" id="ARBA00023163"/>
    </source>
</evidence>
<dbReference type="PROSITE" id="PS51118">
    <property type="entry name" value="HTH_HXLR"/>
    <property type="match status" value="1"/>
</dbReference>
<dbReference type="InterPro" id="IPR002577">
    <property type="entry name" value="HTH_HxlR"/>
</dbReference>
<accession>A0A3M8DWN5</accession>
<evidence type="ECO:0000256" key="2">
    <source>
        <dbReference type="ARBA" id="ARBA00023125"/>
    </source>
</evidence>
<keyword evidence="2" id="KW-0238">DNA-binding</keyword>
<dbReference type="SUPFAM" id="SSF46785">
    <property type="entry name" value="Winged helix' DNA-binding domain"/>
    <property type="match status" value="1"/>
</dbReference>
<comment type="caution">
    <text evidence="5">The sequence shown here is derived from an EMBL/GenBank/DDBJ whole genome shotgun (WGS) entry which is preliminary data.</text>
</comment>
<evidence type="ECO:0000259" key="4">
    <source>
        <dbReference type="PROSITE" id="PS51118"/>
    </source>
</evidence>
<dbReference type="PANTHER" id="PTHR33204:SF18">
    <property type="entry name" value="TRANSCRIPTIONAL REGULATORY PROTEIN"/>
    <property type="match status" value="1"/>
</dbReference>
<keyword evidence="1" id="KW-0805">Transcription regulation</keyword>
<protein>
    <submittedName>
        <fullName evidence="5">Transcriptional regulator</fullName>
    </submittedName>
</protein>
<dbReference type="InterPro" id="IPR036388">
    <property type="entry name" value="WH-like_DNA-bd_sf"/>
</dbReference>
<evidence type="ECO:0000256" key="1">
    <source>
        <dbReference type="ARBA" id="ARBA00023015"/>
    </source>
</evidence>
<name>A0A3M8DWN5_9BACL</name>
<dbReference type="InterPro" id="IPR011991">
    <property type="entry name" value="ArsR-like_HTH"/>
</dbReference>
<dbReference type="PANTHER" id="PTHR33204">
    <property type="entry name" value="TRANSCRIPTIONAL REGULATOR, MARR FAMILY"/>
    <property type="match status" value="1"/>
</dbReference>
<organism evidence="5 6">
    <name type="scientific">Brevibacillus fluminis</name>
    <dbReference type="NCBI Taxonomy" id="511487"/>
    <lineage>
        <taxon>Bacteria</taxon>
        <taxon>Bacillati</taxon>
        <taxon>Bacillota</taxon>
        <taxon>Bacilli</taxon>
        <taxon>Bacillales</taxon>
        <taxon>Paenibacillaceae</taxon>
        <taxon>Brevibacillus</taxon>
    </lineage>
</organism>
<dbReference type="InterPro" id="IPR036390">
    <property type="entry name" value="WH_DNA-bd_sf"/>
</dbReference>
<sequence>MPKPYNQHCNIAKTLDIIGDRWSLLIIRDLFYGVNKFNDLKESLTGISASVLSERLQALERHGMIEARLYSDHPPRYEYGLTETGRSLKSVLITLAIWGNQHFDEKYVEVLHQKCGHEMVRVDFRCPHCEETVRDFSFSPVKEKN</sequence>
<reference evidence="5 6" key="1">
    <citation type="submission" date="2018-10" db="EMBL/GenBank/DDBJ databases">
        <title>Phylogenomics of Brevibacillus.</title>
        <authorList>
            <person name="Dunlap C."/>
        </authorList>
    </citation>
    <scope>NUCLEOTIDE SEQUENCE [LARGE SCALE GENOMIC DNA]</scope>
    <source>
        <strain evidence="5 6">JCM 15716</strain>
    </source>
</reference>
<dbReference type="OrthoDB" id="9791143at2"/>
<dbReference type="AlphaFoldDB" id="A0A3M8DWN5"/>
<dbReference type="Proteomes" id="UP000271031">
    <property type="component" value="Unassembled WGS sequence"/>
</dbReference>
<evidence type="ECO:0000313" key="6">
    <source>
        <dbReference type="Proteomes" id="UP000271031"/>
    </source>
</evidence>
<evidence type="ECO:0000313" key="5">
    <source>
        <dbReference type="EMBL" id="RNB92536.1"/>
    </source>
</evidence>